<feature type="short sequence motif" description="TonB box" evidence="15">
    <location>
        <begin position="62"/>
        <end position="68"/>
    </location>
</feature>
<dbReference type="InterPro" id="IPR012910">
    <property type="entry name" value="Plug_dom"/>
</dbReference>
<evidence type="ECO:0000256" key="14">
    <source>
        <dbReference type="PROSITE-ProRule" id="PRU01360"/>
    </source>
</evidence>
<feature type="signal peptide" evidence="18">
    <location>
        <begin position="1"/>
        <end position="36"/>
    </location>
</feature>
<dbReference type="SUPFAM" id="SSF56935">
    <property type="entry name" value="Porins"/>
    <property type="match status" value="1"/>
</dbReference>
<dbReference type="EMBL" id="WUBS01000016">
    <property type="protein sequence ID" value="NDL65117.1"/>
    <property type="molecule type" value="Genomic_DNA"/>
</dbReference>
<evidence type="ECO:0000256" key="16">
    <source>
        <dbReference type="PROSITE-ProRule" id="PRU10144"/>
    </source>
</evidence>
<evidence type="ECO:0000256" key="10">
    <source>
        <dbReference type="ARBA" id="ARBA00023077"/>
    </source>
</evidence>
<comment type="similarity">
    <text evidence="2 14 17">Belongs to the TonB-dependent receptor family.</text>
</comment>
<evidence type="ECO:0000256" key="5">
    <source>
        <dbReference type="ARBA" id="ARBA00022496"/>
    </source>
</evidence>
<dbReference type="GO" id="GO:0009279">
    <property type="term" value="C:cell outer membrane"/>
    <property type="evidence" value="ECO:0007669"/>
    <property type="project" value="UniProtKB-SubCell"/>
</dbReference>
<keyword evidence="10 15" id="KW-0798">TonB box</keyword>
<gene>
    <name evidence="21" type="ORF">GRH90_20515</name>
</gene>
<feature type="short sequence motif" description="TonB C-terminal box" evidence="16">
    <location>
        <begin position="740"/>
        <end position="757"/>
    </location>
</feature>
<dbReference type="NCBIfam" id="TIGR01783">
    <property type="entry name" value="TonB-siderophor"/>
    <property type="match status" value="1"/>
</dbReference>
<keyword evidence="4 14" id="KW-1134">Transmembrane beta strand</keyword>
<evidence type="ECO:0000256" key="7">
    <source>
        <dbReference type="ARBA" id="ARBA00022729"/>
    </source>
</evidence>
<evidence type="ECO:0000313" key="22">
    <source>
        <dbReference type="Proteomes" id="UP000461443"/>
    </source>
</evidence>
<keyword evidence="5" id="KW-0410">Iron transport</keyword>
<feature type="chain" id="PRO_5032699145" evidence="18">
    <location>
        <begin position="37"/>
        <end position="757"/>
    </location>
</feature>
<comment type="caution">
    <text evidence="21">The sequence shown here is derived from an EMBL/GenBank/DDBJ whole genome shotgun (WGS) entry which is preliminary data.</text>
</comment>
<evidence type="ECO:0000256" key="11">
    <source>
        <dbReference type="ARBA" id="ARBA00023136"/>
    </source>
</evidence>
<dbReference type="InterPro" id="IPR010105">
    <property type="entry name" value="TonB_sidphr_rcpt"/>
</dbReference>
<keyword evidence="9" id="KW-0406">Ion transport</keyword>
<dbReference type="Pfam" id="PF07715">
    <property type="entry name" value="Plug"/>
    <property type="match status" value="1"/>
</dbReference>
<organism evidence="21 22">
    <name type="scientific">Acerihabitans arboris</name>
    <dbReference type="NCBI Taxonomy" id="2691583"/>
    <lineage>
        <taxon>Bacteria</taxon>
        <taxon>Pseudomonadati</taxon>
        <taxon>Pseudomonadota</taxon>
        <taxon>Gammaproteobacteria</taxon>
        <taxon>Enterobacterales</taxon>
        <taxon>Pectobacteriaceae</taxon>
        <taxon>Acerihabitans</taxon>
    </lineage>
</organism>
<evidence type="ECO:0000259" key="19">
    <source>
        <dbReference type="Pfam" id="PF00593"/>
    </source>
</evidence>
<keyword evidence="22" id="KW-1185">Reference proteome</keyword>
<keyword evidence="6 14" id="KW-0812">Transmembrane</keyword>
<dbReference type="InterPro" id="IPR037066">
    <property type="entry name" value="Plug_dom_sf"/>
</dbReference>
<evidence type="ECO:0000256" key="18">
    <source>
        <dbReference type="SAM" id="SignalP"/>
    </source>
</evidence>
<dbReference type="Gene3D" id="2.170.130.10">
    <property type="entry name" value="TonB-dependent receptor, plug domain"/>
    <property type="match status" value="1"/>
</dbReference>
<reference evidence="21 22" key="1">
    <citation type="submission" date="2019-12" db="EMBL/GenBank/DDBJ databases">
        <authorList>
            <person name="Lee S.D."/>
        </authorList>
    </citation>
    <scope>NUCLEOTIDE SEQUENCE [LARGE SCALE GENOMIC DNA]</scope>
    <source>
        <strain evidence="21 22">SAP-6</strain>
    </source>
</reference>
<keyword evidence="8" id="KW-0408">Iron</keyword>
<reference evidence="21 22" key="2">
    <citation type="submission" date="2020-02" db="EMBL/GenBank/DDBJ databases">
        <title>The new genus of Enterobacteriales.</title>
        <authorList>
            <person name="Kim I.S."/>
        </authorList>
    </citation>
    <scope>NUCLEOTIDE SEQUENCE [LARGE SCALE GENOMIC DNA]</scope>
    <source>
        <strain evidence="21 22">SAP-6</strain>
    </source>
</reference>
<dbReference type="Gene3D" id="2.40.170.20">
    <property type="entry name" value="TonB-dependent receptor, beta-barrel domain"/>
    <property type="match status" value="1"/>
</dbReference>
<keyword evidence="7 18" id="KW-0732">Signal</keyword>
<evidence type="ECO:0000256" key="8">
    <source>
        <dbReference type="ARBA" id="ARBA00023004"/>
    </source>
</evidence>
<dbReference type="InterPro" id="IPR000531">
    <property type="entry name" value="Beta-barrel_TonB"/>
</dbReference>
<dbReference type="GO" id="GO:0015344">
    <property type="term" value="F:siderophore uptake transmembrane transporter activity"/>
    <property type="evidence" value="ECO:0007669"/>
    <property type="project" value="TreeGrafter"/>
</dbReference>
<evidence type="ECO:0000313" key="21">
    <source>
        <dbReference type="EMBL" id="NDL65117.1"/>
    </source>
</evidence>
<feature type="domain" description="TonB-dependent receptor plug" evidence="20">
    <location>
        <begin position="104"/>
        <end position="198"/>
    </location>
</feature>
<dbReference type="CDD" id="cd01347">
    <property type="entry name" value="ligand_gated_channel"/>
    <property type="match status" value="1"/>
</dbReference>
<dbReference type="PROSITE" id="PS52016">
    <property type="entry name" value="TONB_DEPENDENT_REC_3"/>
    <property type="match status" value="1"/>
</dbReference>
<dbReference type="InterPro" id="IPR010916">
    <property type="entry name" value="TonB_box_CS"/>
</dbReference>
<dbReference type="PANTHER" id="PTHR32552:SF82">
    <property type="entry name" value="FCUA PROTEIN"/>
    <property type="match status" value="1"/>
</dbReference>
<dbReference type="InterPro" id="IPR036942">
    <property type="entry name" value="Beta-barrel_TonB_sf"/>
</dbReference>
<evidence type="ECO:0000256" key="12">
    <source>
        <dbReference type="ARBA" id="ARBA00023170"/>
    </source>
</evidence>
<evidence type="ECO:0000256" key="6">
    <source>
        <dbReference type="ARBA" id="ARBA00022692"/>
    </source>
</evidence>
<evidence type="ECO:0000256" key="17">
    <source>
        <dbReference type="RuleBase" id="RU003357"/>
    </source>
</evidence>
<dbReference type="InterPro" id="IPR039426">
    <property type="entry name" value="TonB-dep_rcpt-like"/>
</dbReference>
<dbReference type="Proteomes" id="UP000461443">
    <property type="component" value="Unassembled WGS sequence"/>
</dbReference>
<dbReference type="GO" id="GO:0015891">
    <property type="term" value="P:siderophore transport"/>
    <property type="evidence" value="ECO:0007669"/>
    <property type="project" value="InterPro"/>
</dbReference>
<evidence type="ECO:0000256" key="2">
    <source>
        <dbReference type="ARBA" id="ARBA00009810"/>
    </source>
</evidence>
<dbReference type="AlphaFoldDB" id="A0A845SPP0"/>
<keyword evidence="13 14" id="KW-0998">Cell outer membrane</keyword>
<keyword evidence="11 14" id="KW-0472">Membrane</keyword>
<evidence type="ECO:0000256" key="15">
    <source>
        <dbReference type="PROSITE-ProRule" id="PRU10143"/>
    </source>
</evidence>
<dbReference type="Pfam" id="PF00593">
    <property type="entry name" value="TonB_dep_Rec_b-barrel"/>
    <property type="match status" value="1"/>
</dbReference>
<accession>A0A845SPP0</accession>
<dbReference type="PROSITE" id="PS00430">
    <property type="entry name" value="TONB_DEPENDENT_REC_1"/>
    <property type="match status" value="1"/>
</dbReference>
<evidence type="ECO:0000256" key="9">
    <source>
        <dbReference type="ARBA" id="ARBA00023065"/>
    </source>
</evidence>
<dbReference type="PROSITE" id="PS01156">
    <property type="entry name" value="TONB_DEPENDENT_REC_2"/>
    <property type="match status" value="1"/>
</dbReference>
<feature type="domain" description="TonB-dependent receptor-like beta-barrel" evidence="19">
    <location>
        <begin position="278"/>
        <end position="727"/>
    </location>
</feature>
<keyword evidence="12 21" id="KW-0675">Receptor</keyword>
<dbReference type="GO" id="GO:0038023">
    <property type="term" value="F:signaling receptor activity"/>
    <property type="evidence" value="ECO:0007669"/>
    <property type="project" value="InterPro"/>
</dbReference>
<comment type="subcellular location">
    <subcellularLocation>
        <location evidence="1 14">Cell outer membrane</location>
        <topology evidence="1 14">Multi-pass membrane protein</topology>
    </subcellularLocation>
</comment>
<dbReference type="RefSeq" id="WP_162367830.1">
    <property type="nucleotide sequence ID" value="NZ_WUBS01000016.1"/>
</dbReference>
<evidence type="ECO:0000256" key="1">
    <source>
        <dbReference type="ARBA" id="ARBA00004571"/>
    </source>
</evidence>
<evidence type="ECO:0000256" key="4">
    <source>
        <dbReference type="ARBA" id="ARBA00022452"/>
    </source>
</evidence>
<dbReference type="PANTHER" id="PTHR32552">
    <property type="entry name" value="FERRICHROME IRON RECEPTOR-RELATED"/>
    <property type="match status" value="1"/>
</dbReference>
<evidence type="ECO:0000256" key="3">
    <source>
        <dbReference type="ARBA" id="ARBA00022448"/>
    </source>
</evidence>
<evidence type="ECO:0000256" key="13">
    <source>
        <dbReference type="ARBA" id="ARBA00023237"/>
    </source>
</evidence>
<sequence length="757" mass="80720">MRTADFSPLGRITPSPRLLAVIIGACCGAMALSANAATATSGTVTPAATPTAAKAAAGKGDTITVVAAPETNFRAGGDRLVPAYMDGQIANGGRVGFLGQQDANNVPFSVVGFTSKLIQDQQARTLADVLNNDASVQSGYGYGNYAETFVVRGFSLNGDDISYGGLYGILPRQQLPTEFAERIELLKGSSAFLNGVPPGGTGVGGTVNVEPKRAGDEPLNRVTLDYTSKSQVGGAFDIARRYGDNNQFGVRVNGAHREGGTAIDDERRRLTMGSIGLDYRGDRFRTSLDFGMSKQTVHGGRPVVYLGGATEIPEVPSATGNYGQKWAYTDTENEFGMLRGEYDLTDSWTAYGAVGANHTHEYGKYSSPTLSDDDGNVTMSRMTVPYFSDSISSQAGVRGKFDTGFVKHNVNVGFSTLNRKVSTAYTMTAASVSENIYDPVNVGEPMTDLYTGGSMGDPGVTNRVRNNGIAIADTMSVLDDKVQLTAGARRQNVVVSNYDYTGAESTSFDETKVTPAFGLVVKPWDHISLYANHIEALQAGETAGTSYNGVLVTNGGQVSGIQTSKQNEVGIKADYGRVAGSIALFEIKKPIGVYTQSGVDSYVFSNGGEVRNRGLELNAFGEPLYGVRLNGSMTWMDPEMTKTQDGAYDGNNAIGIPRYQMVVGGEWDIPGLTGITATSKVIHTGSQYADSANDLKVDSWTRLDLGMRYNMNLPKNNIIWRAGVENVANEKYWASATGGYLTQGEPRQAKVSMTVDF</sequence>
<evidence type="ECO:0000259" key="20">
    <source>
        <dbReference type="Pfam" id="PF07715"/>
    </source>
</evidence>
<proteinExistence type="inferred from homology"/>
<keyword evidence="3 14" id="KW-0813">Transport</keyword>
<name>A0A845SPP0_9GAMM</name>
<protein>
    <submittedName>
        <fullName evidence="21">TonB-dependent siderophore receptor</fullName>
    </submittedName>
</protein>
<dbReference type="InterPro" id="IPR010917">
    <property type="entry name" value="TonB_rcpt_CS"/>
</dbReference>